<dbReference type="Proteomes" id="UP000663864">
    <property type="component" value="Unassembled WGS sequence"/>
</dbReference>
<protein>
    <submittedName>
        <fullName evidence="1">Uncharacterized protein</fullName>
    </submittedName>
</protein>
<sequence length="89" mass="10491">MSRKWMLCLCAHYYCNVVLKTSGDHNHLLYPENMELRYVRTKVKEYVMNETNLISKIYEDEVILSQMSPRTLAIIPLARKLCKDNVPLT</sequence>
<proteinExistence type="predicted"/>
<accession>A0A814CIY8</accession>
<dbReference type="EMBL" id="CAJNOT010000322">
    <property type="protein sequence ID" value="CAF0940776.1"/>
    <property type="molecule type" value="Genomic_DNA"/>
</dbReference>
<evidence type="ECO:0000313" key="2">
    <source>
        <dbReference type="Proteomes" id="UP000663864"/>
    </source>
</evidence>
<gene>
    <name evidence="1" type="ORF">ZHD862_LOCUS9453</name>
</gene>
<evidence type="ECO:0000313" key="1">
    <source>
        <dbReference type="EMBL" id="CAF0940776.1"/>
    </source>
</evidence>
<comment type="caution">
    <text evidence="1">The sequence shown here is derived from an EMBL/GenBank/DDBJ whole genome shotgun (WGS) entry which is preliminary data.</text>
</comment>
<name>A0A814CIY8_9BILA</name>
<reference evidence="1" key="1">
    <citation type="submission" date="2021-02" db="EMBL/GenBank/DDBJ databases">
        <authorList>
            <person name="Nowell W R."/>
        </authorList>
    </citation>
    <scope>NUCLEOTIDE SEQUENCE</scope>
</reference>
<organism evidence="1 2">
    <name type="scientific">Rotaria sordida</name>
    <dbReference type="NCBI Taxonomy" id="392033"/>
    <lineage>
        <taxon>Eukaryota</taxon>
        <taxon>Metazoa</taxon>
        <taxon>Spiralia</taxon>
        <taxon>Gnathifera</taxon>
        <taxon>Rotifera</taxon>
        <taxon>Eurotatoria</taxon>
        <taxon>Bdelloidea</taxon>
        <taxon>Philodinida</taxon>
        <taxon>Philodinidae</taxon>
        <taxon>Rotaria</taxon>
    </lineage>
</organism>
<dbReference type="AlphaFoldDB" id="A0A814CIY8"/>